<keyword evidence="4 7" id="KW-0456">Lyase</keyword>
<dbReference type="EC" id="4.2.1.75" evidence="3 7"/>
<reference evidence="9" key="1">
    <citation type="submission" date="2023-01" db="EMBL/GenBank/DDBJ databases">
        <title>Metagenome sequencing of chrysophaentin producing Chrysophaeum taylorii.</title>
        <authorList>
            <person name="Davison J."/>
            <person name="Bewley C."/>
        </authorList>
    </citation>
    <scope>NUCLEOTIDE SEQUENCE</scope>
    <source>
        <strain evidence="9">NIES-1699</strain>
    </source>
</reference>
<evidence type="ECO:0000313" key="10">
    <source>
        <dbReference type="Proteomes" id="UP001230188"/>
    </source>
</evidence>
<evidence type="ECO:0000256" key="2">
    <source>
        <dbReference type="ARBA" id="ARBA00008133"/>
    </source>
</evidence>
<protein>
    <recommendedName>
        <fullName evidence="3 7">Uroporphyrinogen-III synthase</fullName>
        <ecNumber evidence="3 7">4.2.1.75</ecNumber>
    </recommendedName>
</protein>
<evidence type="ECO:0000256" key="6">
    <source>
        <dbReference type="ARBA" id="ARBA00048617"/>
    </source>
</evidence>
<evidence type="ECO:0000256" key="3">
    <source>
        <dbReference type="ARBA" id="ARBA00013109"/>
    </source>
</evidence>
<dbReference type="GO" id="GO:0004852">
    <property type="term" value="F:uroporphyrinogen-III synthase activity"/>
    <property type="evidence" value="ECO:0007669"/>
    <property type="project" value="UniProtKB-UniRule"/>
</dbReference>
<keyword evidence="10" id="KW-1185">Reference proteome</keyword>
<evidence type="ECO:0000256" key="7">
    <source>
        <dbReference type="RuleBase" id="RU366031"/>
    </source>
</evidence>
<evidence type="ECO:0000259" key="8">
    <source>
        <dbReference type="Pfam" id="PF02602"/>
    </source>
</evidence>
<dbReference type="SUPFAM" id="SSF69618">
    <property type="entry name" value="HemD-like"/>
    <property type="match status" value="1"/>
</dbReference>
<evidence type="ECO:0000256" key="4">
    <source>
        <dbReference type="ARBA" id="ARBA00023239"/>
    </source>
</evidence>
<proteinExistence type="inferred from homology"/>
<sequence length="254" mass="26542">MLWLIFIVGAVRGLRNEVVVALTREAGKNDGLRRELEADGLRTVEVPCVAQTRDAAMEAALDAALSSSWSWVVVTSPEAAKTLGDALDRSGCAAPRVATVGEATTSALPGDVFSAFSPSKATAATLGAELPGVPGDRVLYPASKLAAKTLEAALGARGFSVDRVDAYSTVPAEWTEIDRRRAREAHVVAFGSPSAVDVWVARLGTTPRAACIGHTTAAACDAAGFYPQARFPPKPGLKAWAAEISKLADDLAER</sequence>
<dbReference type="InterPro" id="IPR036108">
    <property type="entry name" value="4pyrrol_syn_uPrphyn_synt_sf"/>
</dbReference>
<comment type="similarity">
    <text evidence="2 7">Belongs to the uroporphyrinogen-III synthase family.</text>
</comment>
<dbReference type="GO" id="GO:0006780">
    <property type="term" value="P:uroporphyrinogen III biosynthetic process"/>
    <property type="evidence" value="ECO:0007669"/>
    <property type="project" value="UniProtKB-UniRule"/>
</dbReference>
<evidence type="ECO:0000256" key="5">
    <source>
        <dbReference type="ARBA" id="ARBA00023244"/>
    </source>
</evidence>
<dbReference type="CDD" id="cd06578">
    <property type="entry name" value="HemD"/>
    <property type="match status" value="1"/>
</dbReference>
<dbReference type="AlphaFoldDB" id="A0AAD7XLL9"/>
<comment type="function">
    <text evidence="7">Catalyzes cyclization of the linear tetrapyrrole, hydroxymethylbilane, to the macrocyclic uroporphyrinogen III.</text>
</comment>
<dbReference type="InterPro" id="IPR003754">
    <property type="entry name" value="4pyrrol_synth_uPrphyn_synth"/>
</dbReference>
<dbReference type="Gene3D" id="3.40.50.10090">
    <property type="match status" value="2"/>
</dbReference>
<keyword evidence="5 7" id="KW-0627">Porphyrin biosynthesis</keyword>
<dbReference type="Pfam" id="PF02602">
    <property type="entry name" value="HEM4"/>
    <property type="match status" value="1"/>
</dbReference>
<gene>
    <name evidence="9" type="ORF">CTAYLR_001027</name>
</gene>
<dbReference type="PANTHER" id="PTHR38042:SF1">
    <property type="entry name" value="UROPORPHYRINOGEN-III SYNTHASE, CHLOROPLASTIC"/>
    <property type="match status" value="1"/>
</dbReference>
<dbReference type="EMBL" id="JAQMWT010000322">
    <property type="protein sequence ID" value="KAJ8604777.1"/>
    <property type="molecule type" value="Genomic_DNA"/>
</dbReference>
<organism evidence="9 10">
    <name type="scientific">Chrysophaeum taylorii</name>
    <dbReference type="NCBI Taxonomy" id="2483200"/>
    <lineage>
        <taxon>Eukaryota</taxon>
        <taxon>Sar</taxon>
        <taxon>Stramenopiles</taxon>
        <taxon>Ochrophyta</taxon>
        <taxon>Pelagophyceae</taxon>
        <taxon>Pelagomonadales</taxon>
        <taxon>Pelagomonadaceae</taxon>
        <taxon>Chrysophaeum</taxon>
    </lineage>
</organism>
<dbReference type="Proteomes" id="UP001230188">
    <property type="component" value="Unassembled WGS sequence"/>
</dbReference>
<feature type="domain" description="Tetrapyrrole biosynthesis uroporphyrinogen III synthase" evidence="8">
    <location>
        <begin position="32"/>
        <end position="239"/>
    </location>
</feature>
<dbReference type="GO" id="GO:0006782">
    <property type="term" value="P:protoporphyrinogen IX biosynthetic process"/>
    <property type="evidence" value="ECO:0007669"/>
    <property type="project" value="UniProtKB-UniRule"/>
</dbReference>
<evidence type="ECO:0000313" key="9">
    <source>
        <dbReference type="EMBL" id="KAJ8604777.1"/>
    </source>
</evidence>
<evidence type="ECO:0000256" key="1">
    <source>
        <dbReference type="ARBA" id="ARBA00004772"/>
    </source>
</evidence>
<name>A0AAD7XLL9_9STRA</name>
<comment type="catalytic activity">
    <reaction evidence="6 7">
        <text>hydroxymethylbilane = uroporphyrinogen III + H2O</text>
        <dbReference type="Rhea" id="RHEA:18965"/>
        <dbReference type="ChEBI" id="CHEBI:15377"/>
        <dbReference type="ChEBI" id="CHEBI:57308"/>
        <dbReference type="ChEBI" id="CHEBI:57845"/>
        <dbReference type="EC" id="4.2.1.75"/>
    </reaction>
</comment>
<comment type="caution">
    <text evidence="9">The sequence shown here is derived from an EMBL/GenBank/DDBJ whole genome shotgun (WGS) entry which is preliminary data.</text>
</comment>
<dbReference type="PANTHER" id="PTHR38042">
    <property type="entry name" value="UROPORPHYRINOGEN-III SYNTHASE, CHLOROPLASTIC"/>
    <property type="match status" value="1"/>
</dbReference>
<dbReference type="InterPro" id="IPR039793">
    <property type="entry name" value="UROS/Hem4"/>
</dbReference>
<accession>A0AAD7XLL9</accession>
<comment type="pathway">
    <text evidence="1 7">Porphyrin-containing compound metabolism; protoporphyrin-IX biosynthesis; coproporphyrinogen-III from 5-aminolevulinate: step 3/4.</text>
</comment>